<dbReference type="EMBL" id="KB007974">
    <property type="protein sequence ID" value="ELR17274.1"/>
    <property type="molecule type" value="Genomic_DNA"/>
</dbReference>
<protein>
    <submittedName>
        <fullName evidence="5">MIR domain containing protein</fullName>
    </submittedName>
</protein>
<keyword evidence="6" id="KW-1185">Reference proteome</keyword>
<dbReference type="PANTHER" id="PTHR46809">
    <property type="entry name" value="STROMAL CELL-DERIVED FACTOR 2-LIKE PROTEIN"/>
    <property type="match status" value="1"/>
</dbReference>
<keyword evidence="2" id="KW-0677">Repeat</keyword>
<dbReference type="CDD" id="cd23294">
    <property type="entry name" value="beta-trefoil_MIR_AtSDF2-like"/>
    <property type="match status" value="1"/>
</dbReference>
<dbReference type="PROSITE" id="PS50919">
    <property type="entry name" value="MIR"/>
    <property type="match status" value="3"/>
</dbReference>
<dbReference type="OMA" id="KPQHGTR"/>
<dbReference type="OrthoDB" id="5588846at2759"/>
<organism evidence="5 6">
    <name type="scientific">Acanthamoeba castellanii (strain ATCC 30010 / Neff)</name>
    <dbReference type="NCBI Taxonomy" id="1257118"/>
    <lineage>
        <taxon>Eukaryota</taxon>
        <taxon>Amoebozoa</taxon>
        <taxon>Discosea</taxon>
        <taxon>Longamoebia</taxon>
        <taxon>Centramoebida</taxon>
        <taxon>Acanthamoebidae</taxon>
        <taxon>Acanthamoeba</taxon>
    </lineage>
</organism>
<dbReference type="InterPro" id="IPR036300">
    <property type="entry name" value="MIR_dom_sf"/>
</dbReference>
<evidence type="ECO:0000256" key="1">
    <source>
        <dbReference type="ARBA" id="ARBA00022729"/>
    </source>
</evidence>
<dbReference type="Proteomes" id="UP000011083">
    <property type="component" value="Unassembled WGS sequence"/>
</dbReference>
<keyword evidence="1 3" id="KW-0732">Signal</keyword>
<feature type="domain" description="MIR" evidence="4">
    <location>
        <begin position="112"/>
        <end position="167"/>
    </location>
</feature>
<evidence type="ECO:0000313" key="6">
    <source>
        <dbReference type="Proteomes" id="UP000011083"/>
    </source>
</evidence>
<feature type="signal peptide" evidence="3">
    <location>
        <begin position="1"/>
        <end position="25"/>
    </location>
</feature>
<reference evidence="5 6" key="1">
    <citation type="journal article" date="2013" name="Genome Biol.">
        <title>Genome of Acanthamoeba castellanii highlights extensive lateral gene transfer and early evolution of tyrosine kinase signaling.</title>
        <authorList>
            <person name="Clarke M."/>
            <person name="Lohan A.J."/>
            <person name="Liu B."/>
            <person name="Lagkouvardos I."/>
            <person name="Roy S."/>
            <person name="Zafar N."/>
            <person name="Bertelli C."/>
            <person name="Schilde C."/>
            <person name="Kianianmomeni A."/>
            <person name="Burglin T.R."/>
            <person name="Frech C."/>
            <person name="Turcotte B."/>
            <person name="Kopec K.O."/>
            <person name="Synnott J.M."/>
            <person name="Choo C."/>
            <person name="Paponov I."/>
            <person name="Finkler A."/>
            <person name="Soon Heng Tan C."/>
            <person name="Hutchins A.P."/>
            <person name="Weinmeier T."/>
            <person name="Rattei T."/>
            <person name="Chu J.S."/>
            <person name="Gimenez G."/>
            <person name="Irimia M."/>
            <person name="Rigden D.J."/>
            <person name="Fitzpatrick D.A."/>
            <person name="Lorenzo-Morales J."/>
            <person name="Bateman A."/>
            <person name="Chiu C.H."/>
            <person name="Tang P."/>
            <person name="Hegemann P."/>
            <person name="Fromm H."/>
            <person name="Raoult D."/>
            <person name="Greub G."/>
            <person name="Miranda-Saavedra D."/>
            <person name="Chen N."/>
            <person name="Nash P."/>
            <person name="Ginger M.L."/>
            <person name="Horn M."/>
            <person name="Schaap P."/>
            <person name="Caler L."/>
            <person name="Loftus B."/>
        </authorList>
    </citation>
    <scope>NUCLEOTIDE SEQUENCE [LARGE SCALE GENOMIC DNA]</scope>
    <source>
        <strain evidence="5 6">Neff</strain>
    </source>
</reference>
<accession>L8GVK6</accession>
<proteinExistence type="predicted"/>
<dbReference type="InterPro" id="IPR016093">
    <property type="entry name" value="MIR_motif"/>
</dbReference>
<evidence type="ECO:0000313" key="5">
    <source>
        <dbReference type="EMBL" id="ELR17274.1"/>
    </source>
</evidence>
<dbReference type="SUPFAM" id="SSF82109">
    <property type="entry name" value="MIR domain"/>
    <property type="match status" value="1"/>
</dbReference>
<feature type="chain" id="PRO_5003989877" evidence="3">
    <location>
        <begin position="26"/>
        <end position="236"/>
    </location>
</feature>
<evidence type="ECO:0000256" key="3">
    <source>
        <dbReference type="SAM" id="SignalP"/>
    </source>
</evidence>
<feature type="domain" description="MIR" evidence="4">
    <location>
        <begin position="168"/>
        <end position="223"/>
    </location>
</feature>
<evidence type="ECO:0000259" key="4">
    <source>
        <dbReference type="PROSITE" id="PS50919"/>
    </source>
</evidence>
<dbReference type="Pfam" id="PF02815">
    <property type="entry name" value="MIR"/>
    <property type="match status" value="1"/>
</dbReference>
<dbReference type="GeneID" id="14917870"/>
<sequence>MTMMKRRQAILLLLCILASVVVARAGWWGGDDHDHHHHDHDHDDHHSAGQEMVTCGSMIKLRHVPTGFRLHSHQVAYGSGSGQQSVTGVASADDHNSFWIVRAANGKRCQQGDRINNGDVIRLQHYATRLNLHSHYHASPLSKQQEVSAYGPDGNGDDSDNWVVLTEGSPVWLRSQPVAFKHEATNSYLHSHDMKYRQPIAGQQEVTAVPGKNANCRWITEEGIYFPEREQVATKE</sequence>
<name>L8GVK6_ACACF</name>
<evidence type="ECO:0000256" key="2">
    <source>
        <dbReference type="ARBA" id="ARBA00022737"/>
    </source>
</evidence>
<dbReference type="PANTHER" id="PTHR46809:SF2">
    <property type="entry name" value="GH21273P"/>
    <property type="match status" value="1"/>
</dbReference>
<feature type="domain" description="MIR" evidence="4">
    <location>
        <begin position="50"/>
        <end position="104"/>
    </location>
</feature>
<dbReference type="RefSeq" id="XP_004339287.1">
    <property type="nucleotide sequence ID" value="XM_004339239.1"/>
</dbReference>
<dbReference type="VEuPathDB" id="AmoebaDB:ACA1_060010"/>
<gene>
    <name evidence="5" type="ORF">ACA1_060010</name>
</gene>
<dbReference type="Gene3D" id="2.80.10.50">
    <property type="match status" value="1"/>
</dbReference>
<dbReference type="SMART" id="SM00472">
    <property type="entry name" value="MIR"/>
    <property type="match status" value="3"/>
</dbReference>
<dbReference type="STRING" id="1257118.L8GVK6"/>
<dbReference type="AlphaFoldDB" id="L8GVK6"/>
<dbReference type="KEGG" id="acan:ACA1_060010"/>